<keyword evidence="3" id="KW-1185">Reference proteome</keyword>
<accession>A0A1Y1CIN8</accession>
<dbReference type="InterPro" id="IPR007788">
    <property type="entry name" value="QCT"/>
</dbReference>
<dbReference type="Pfam" id="PF05096">
    <property type="entry name" value="Glu_cyclase_2"/>
    <property type="match status" value="1"/>
</dbReference>
<reference evidence="2 3" key="1">
    <citation type="journal article" date="2018" name="Mar. Genomics">
        <title>Complete genome sequence of Marinifilaceae bacterium strain SPP2, isolated from the Antarctic marine sediment.</title>
        <authorList>
            <person name="Watanabe M."/>
            <person name="Kojima H."/>
            <person name="Fukui M."/>
        </authorList>
    </citation>
    <scope>NUCLEOTIDE SEQUENCE [LARGE SCALE GENOMIC DNA]</scope>
    <source>
        <strain evidence="2 3">SPP2</strain>
    </source>
</reference>
<dbReference type="KEGG" id="mbas:ALGA_1900"/>
<dbReference type="Pfam" id="PF17957">
    <property type="entry name" value="Big_7"/>
    <property type="match status" value="1"/>
</dbReference>
<proteinExistence type="predicted"/>
<dbReference type="Gene3D" id="2.60.40.10">
    <property type="entry name" value="Immunoglobulins"/>
    <property type="match status" value="1"/>
</dbReference>
<dbReference type="Gene3D" id="2.130.10.10">
    <property type="entry name" value="YVTN repeat-like/Quinoprotein amine dehydrogenase"/>
    <property type="match status" value="1"/>
</dbReference>
<dbReference type="Proteomes" id="UP000218267">
    <property type="component" value="Chromosome"/>
</dbReference>
<reference evidence="3" key="2">
    <citation type="journal article" date="2020" name="Antonie Van Leeuwenhoek">
        <title>Labilibaculum antarcticum sp. nov., a novel facultative anaerobic, psychrotorelant bacterium isolated from marine sediment of Antarctica.</title>
        <authorList>
            <person name="Watanabe M."/>
            <person name="Kojima H."/>
            <person name="Fukui M."/>
        </authorList>
    </citation>
    <scope>NUCLEOTIDE SEQUENCE [LARGE SCALE GENOMIC DNA]</scope>
    <source>
        <strain evidence="3">SPP2</strain>
    </source>
</reference>
<sequence length="375" mass="42311">MKFHSFLSLVLAFLLISCNGSSVNSNKVSSKSVKTQTEKTTVFVNSLRLKQPHRGDLFTMGGDVEIEMTPRNRAADIDSVQFWANETLIGKLADEPWIVTWIPMDENMGKQNLKVMAYHEDGTIGVVSTFVNLKTNLPPTEYSYEIINEFPHDRGSYTQGLFYHEGFLYEGTGQRGESTLRKVKLENGEAISVKNLEQEYFGEGIAYSKGKIIQLTWNSKKAFVVDPLTFDQEDTFEPNTTNNQGWGVTAANNELIISDGTNVLTVLDADNYSRKRMVEVYDNSGKVTNLNELEYINGKIYANVWLTDRIVIINPETGRVEGNLNLGKILKLADKKILIEGDEVLNGIAWDSTNNRLFVTGKRWPKLFEIKIAKK</sequence>
<dbReference type="PANTHER" id="PTHR31270">
    <property type="entry name" value="GLUTAMINYL-PEPTIDE CYCLOTRANSFERASE"/>
    <property type="match status" value="1"/>
</dbReference>
<gene>
    <name evidence="2" type="ORF">ALGA_1900</name>
</gene>
<dbReference type="EMBL" id="AP018042">
    <property type="protein sequence ID" value="BAX80259.1"/>
    <property type="molecule type" value="Genomic_DNA"/>
</dbReference>
<dbReference type="AlphaFoldDB" id="A0A1Y1CIN8"/>
<dbReference type="InterPro" id="IPR015943">
    <property type="entry name" value="WD40/YVTN_repeat-like_dom_sf"/>
</dbReference>
<feature type="chain" id="PRO_5012033392" evidence="1">
    <location>
        <begin position="23"/>
        <end position="375"/>
    </location>
</feature>
<evidence type="ECO:0000313" key="2">
    <source>
        <dbReference type="EMBL" id="BAX80259.1"/>
    </source>
</evidence>
<keyword evidence="2" id="KW-0808">Transferase</keyword>
<dbReference type="InterPro" id="IPR013783">
    <property type="entry name" value="Ig-like_fold"/>
</dbReference>
<dbReference type="GO" id="GO:0016603">
    <property type="term" value="F:glutaminyl-peptide cyclotransferase activity"/>
    <property type="evidence" value="ECO:0007669"/>
    <property type="project" value="InterPro"/>
</dbReference>
<evidence type="ECO:0000313" key="3">
    <source>
        <dbReference type="Proteomes" id="UP000218267"/>
    </source>
</evidence>
<protein>
    <submittedName>
        <fullName evidence="2">Glutamine cyclotransferase</fullName>
    </submittedName>
</protein>
<name>A0A1Y1CIN8_9BACT</name>
<organism evidence="2 3">
    <name type="scientific">Labilibaculum antarcticum</name>
    <dbReference type="NCBI Taxonomy" id="1717717"/>
    <lineage>
        <taxon>Bacteria</taxon>
        <taxon>Pseudomonadati</taxon>
        <taxon>Bacteroidota</taxon>
        <taxon>Bacteroidia</taxon>
        <taxon>Marinilabiliales</taxon>
        <taxon>Marinifilaceae</taxon>
        <taxon>Labilibaculum</taxon>
    </lineage>
</organism>
<dbReference type="RefSeq" id="WP_162845420.1">
    <property type="nucleotide sequence ID" value="NZ_AP018042.1"/>
</dbReference>
<keyword evidence="1" id="KW-0732">Signal</keyword>
<dbReference type="SUPFAM" id="SSF63825">
    <property type="entry name" value="YWTD domain"/>
    <property type="match status" value="1"/>
</dbReference>
<dbReference type="PANTHER" id="PTHR31270:SF1">
    <property type="entry name" value="GLUTAMINYL-PEPTIDE CYCLOTRANSFERASE"/>
    <property type="match status" value="1"/>
</dbReference>
<dbReference type="PROSITE" id="PS51257">
    <property type="entry name" value="PROKAR_LIPOPROTEIN"/>
    <property type="match status" value="1"/>
</dbReference>
<feature type="signal peptide" evidence="1">
    <location>
        <begin position="1"/>
        <end position="22"/>
    </location>
</feature>
<evidence type="ECO:0000256" key="1">
    <source>
        <dbReference type="SAM" id="SignalP"/>
    </source>
</evidence>